<dbReference type="SUPFAM" id="SSF103473">
    <property type="entry name" value="MFS general substrate transporter"/>
    <property type="match status" value="1"/>
</dbReference>
<accession>A0A8H5A0Y7</accession>
<reference evidence="8" key="1">
    <citation type="submission" date="2020-02" db="EMBL/GenBank/DDBJ databases">
        <title>Identification and distribution of gene clusters putatively required for synthesis of sphingolipid metabolism inhibitors in phylogenetically diverse species of the filamentous fungus Fusarium.</title>
        <authorList>
            <person name="Kim H.-S."/>
            <person name="Busman M."/>
            <person name="Brown D.W."/>
            <person name="Divon H."/>
            <person name="Uhlig S."/>
            <person name="Proctor R.H."/>
        </authorList>
    </citation>
    <scope>NUCLEOTIDE SEQUENCE [LARGE SCALE GENOMIC DNA]</scope>
    <source>
        <strain evidence="8">NRRL 39464</strain>
    </source>
</reference>
<dbReference type="PANTHER" id="PTHR23502:SF50">
    <property type="entry name" value="TRANSPORTER, PUTATIVE (AFU_ORTHOLOGUE AFUA_5G00430)-RELATED"/>
    <property type="match status" value="1"/>
</dbReference>
<feature type="transmembrane region" description="Helical" evidence="7">
    <location>
        <begin position="116"/>
        <end position="133"/>
    </location>
</feature>
<evidence type="ECO:0000256" key="5">
    <source>
        <dbReference type="ARBA" id="ARBA00023180"/>
    </source>
</evidence>
<keyword evidence="2 7" id="KW-0812">Transmembrane</keyword>
<feature type="transmembrane region" description="Helical" evidence="7">
    <location>
        <begin position="369"/>
        <end position="388"/>
    </location>
</feature>
<evidence type="ECO:0000256" key="7">
    <source>
        <dbReference type="SAM" id="Phobius"/>
    </source>
</evidence>
<evidence type="ECO:0000256" key="4">
    <source>
        <dbReference type="ARBA" id="ARBA00023136"/>
    </source>
</evidence>
<evidence type="ECO:0000313" key="9">
    <source>
        <dbReference type="Proteomes" id="UP000558688"/>
    </source>
</evidence>
<dbReference type="Pfam" id="PF11951">
    <property type="entry name" value="Fungal_trans_2"/>
    <property type="match status" value="1"/>
</dbReference>
<dbReference type="GO" id="GO:0022857">
    <property type="term" value="F:transmembrane transporter activity"/>
    <property type="evidence" value="ECO:0007669"/>
    <property type="project" value="InterPro"/>
</dbReference>
<keyword evidence="5" id="KW-0325">Glycoprotein</keyword>
<dbReference type="InterPro" id="IPR021858">
    <property type="entry name" value="Fun_TF"/>
</dbReference>
<dbReference type="EMBL" id="JAAFOW010002765">
    <property type="protein sequence ID" value="KAF5256194.1"/>
    <property type="molecule type" value="Genomic_DNA"/>
</dbReference>
<feature type="transmembrane region" description="Helical" evidence="7">
    <location>
        <begin position="473"/>
        <end position="495"/>
    </location>
</feature>
<sequence length="884" mass="98385">MPENALNIDALPPGTQRINDLQATHMILAPQPSSDPNQPLNWSPWRKTLHMTLLSLYSMMMFAIPCMSVPFWQNFNEELGLSYDTMNNGYAVNMIGLAIGCIIFVPIALRIGRRPVYLATAALMFAAGAWQAETYTAGDMFGCNAIAGVAGAVNEALFQVTVADLFFVHQRGTMNGIYLGMVLVGNYLGPVYGGQVAVKMGWRWACWSCTVLIGIISVFMIFFLEESKYIPPALNGQQVPTTTSLPDGTHLGKVSSIAKPFSPNDSQSNDEAMPQHYSDTMKIDHSIPMKSYWQRHAFLTLDKHAYHQRRTIWRDIYEPFQLLCTFPAVIFAALQYGWAVAMLSLLAVTQSSLYALPPYNFTPAGLGNMNLPPFIGAILGAIFGGPLVDYFIMQIAKRRGGIYEPETRLWLFLIPGLSMTVGSLMYGLTIAKGMPWIINAIGAGFIGFAIGGCGDMALTYLQDSYQLIVGPALTGVVFIRNAIATALVFAATPWMNGMGVYNIPVLPRPLSPFDDLSTLERQVFQNLLLSDASMDRWLVGPSFRERHRQLLVSHFIASRYTLRDAFLAVALASECQSTTECYKYASLALQKLRNYSVRTEEGVSECLALGGLIISFTYYCSASPNSVPICKQTLGLVRETYELSHDLNPDKLVFLSCLILPEILNCLMAGSLPSLRFRYLPEFDHHVDRYVGIFAPLLPHLYDICEINNTLSLDDMDDFPYKLEALGALDRTERLVKAWKPRLPRSFSQHSSAAEVSQILCQAQVTKLGVLLLVHRLRHPFGTNNEPAIAVATSILEQLDIIQAATNKSVLNITLPLIAACFEVRDEEQRETWFSKIPRLVGQSPGFSKYVQGVVKTFWKALDHFGIMSWYNIENVLSLYERDA</sequence>
<dbReference type="AlphaFoldDB" id="A0A8H5A0Y7"/>
<comment type="caution">
    <text evidence="8">The sequence shown here is derived from an EMBL/GenBank/DDBJ whole genome shotgun (WGS) entry which is preliminary data.</text>
</comment>
<name>A0A8H5A0Y7_FUSOX</name>
<dbReference type="InterPro" id="IPR036259">
    <property type="entry name" value="MFS_trans_sf"/>
</dbReference>
<evidence type="ECO:0000256" key="2">
    <source>
        <dbReference type="ARBA" id="ARBA00022692"/>
    </source>
</evidence>
<feature type="transmembrane region" description="Helical" evidence="7">
    <location>
        <begin position="320"/>
        <end position="349"/>
    </location>
</feature>
<protein>
    <recommendedName>
        <fullName evidence="10">Major facilitator superfamily (MFS) profile domain-containing protein</fullName>
    </recommendedName>
</protein>
<dbReference type="GO" id="GO:0005886">
    <property type="term" value="C:plasma membrane"/>
    <property type="evidence" value="ECO:0007669"/>
    <property type="project" value="TreeGrafter"/>
</dbReference>
<evidence type="ECO:0000256" key="3">
    <source>
        <dbReference type="ARBA" id="ARBA00022989"/>
    </source>
</evidence>
<evidence type="ECO:0000256" key="6">
    <source>
        <dbReference type="ARBA" id="ARBA00023242"/>
    </source>
</evidence>
<organism evidence="8 9">
    <name type="scientific">Fusarium oxysporum</name>
    <name type="common">Fusarium vascular wilt</name>
    <dbReference type="NCBI Taxonomy" id="5507"/>
    <lineage>
        <taxon>Eukaryota</taxon>
        <taxon>Fungi</taxon>
        <taxon>Dikarya</taxon>
        <taxon>Ascomycota</taxon>
        <taxon>Pezizomycotina</taxon>
        <taxon>Sordariomycetes</taxon>
        <taxon>Hypocreomycetidae</taxon>
        <taxon>Hypocreales</taxon>
        <taxon>Nectriaceae</taxon>
        <taxon>Fusarium</taxon>
        <taxon>Fusarium oxysporum species complex</taxon>
    </lineage>
</organism>
<keyword evidence="6" id="KW-0539">Nucleus</keyword>
<dbReference type="PANTHER" id="PTHR23502">
    <property type="entry name" value="MAJOR FACILITATOR SUPERFAMILY"/>
    <property type="match status" value="1"/>
</dbReference>
<feature type="transmembrane region" description="Helical" evidence="7">
    <location>
        <begin position="175"/>
        <end position="192"/>
    </location>
</feature>
<evidence type="ECO:0000313" key="8">
    <source>
        <dbReference type="EMBL" id="KAF5256194.1"/>
    </source>
</evidence>
<dbReference type="Gene3D" id="1.20.1250.20">
    <property type="entry name" value="MFS general substrate transporter like domains"/>
    <property type="match status" value="1"/>
</dbReference>
<feature type="transmembrane region" description="Helical" evidence="7">
    <location>
        <begin position="145"/>
        <end position="168"/>
    </location>
</feature>
<gene>
    <name evidence="8" type="ORF">FOXYS1_13343</name>
</gene>
<evidence type="ECO:0008006" key="10">
    <source>
        <dbReference type="Google" id="ProtNLM"/>
    </source>
</evidence>
<keyword evidence="3 7" id="KW-1133">Transmembrane helix</keyword>
<feature type="transmembrane region" description="Helical" evidence="7">
    <location>
        <begin position="204"/>
        <end position="224"/>
    </location>
</feature>
<feature type="transmembrane region" description="Helical" evidence="7">
    <location>
        <begin position="51"/>
        <end position="70"/>
    </location>
</feature>
<evidence type="ECO:0000256" key="1">
    <source>
        <dbReference type="ARBA" id="ARBA00004141"/>
    </source>
</evidence>
<dbReference type="InterPro" id="IPR011701">
    <property type="entry name" value="MFS"/>
</dbReference>
<feature type="transmembrane region" description="Helical" evidence="7">
    <location>
        <begin position="436"/>
        <end position="461"/>
    </location>
</feature>
<feature type="transmembrane region" description="Helical" evidence="7">
    <location>
        <begin position="409"/>
        <end position="430"/>
    </location>
</feature>
<dbReference type="Pfam" id="PF07690">
    <property type="entry name" value="MFS_1"/>
    <property type="match status" value="1"/>
</dbReference>
<feature type="transmembrane region" description="Helical" evidence="7">
    <location>
        <begin position="90"/>
        <end position="109"/>
    </location>
</feature>
<proteinExistence type="predicted"/>
<comment type="subcellular location">
    <subcellularLocation>
        <location evidence="1">Membrane</location>
        <topology evidence="1">Multi-pass membrane protein</topology>
    </subcellularLocation>
</comment>
<keyword evidence="4 7" id="KW-0472">Membrane</keyword>
<dbReference type="Proteomes" id="UP000558688">
    <property type="component" value="Unassembled WGS sequence"/>
</dbReference>